<dbReference type="InterPro" id="IPR035441">
    <property type="entry name" value="TFIIS/LEDGF_dom_sf"/>
</dbReference>
<dbReference type="PANTHER" id="PTHR15141:SF76">
    <property type="entry name" value="TRANSCRIPTION ELONGATION FACTOR B POLYPEPTIDE 3"/>
    <property type="match status" value="1"/>
</dbReference>
<dbReference type="InterPro" id="IPR010684">
    <property type="entry name" value="RNA_pol_II_trans_fac_SIII_A"/>
</dbReference>
<feature type="compositionally biased region" description="Basic and acidic residues" evidence="4">
    <location>
        <begin position="144"/>
        <end position="171"/>
    </location>
</feature>
<feature type="compositionally biased region" description="Low complexity" evidence="4">
    <location>
        <begin position="172"/>
        <end position="185"/>
    </location>
</feature>
<keyword evidence="7" id="KW-1185">Reference proteome</keyword>
<name>A0A267H820_9PLAT</name>
<evidence type="ECO:0000256" key="2">
    <source>
        <dbReference type="ARBA" id="ARBA00023242"/>
    </source>
</evidence>
<dbReference type="InterPro" id="IPR017923">
    <property type="entry name" value="TFIIS_N"/>
</dbReference>
<evidence type="ECO:0000256" key="1">
    <source>
        <dbReference type="ARBA" id="ARBA00004123"/>
    </source>
</evidence>
<dbReference type="EMBL" id="NIVC01000010">
    <property type="protein sequence ID" value="PAA94441.1"/>
    <property type="molecule type" value="Genomic_DNA"/>
</dbReference>
<feature type="compositionally biased region" description="Basic residues" evidence="4">
    <location>
        <begin position="271"/>
        <end position="280"/>
    </location>
</feature>
<dbReference type="OrthoDB" id="21513at2759"/>
<feature type="compositionally biased region" description="Polar residues" evidence="4">
    <location>
        <begin position="458"/>
        <end position="469"/>
    </location>
</feature>
<dbReference type="AlphaFoldDB" id="A0A267H820"/>
<sequence>TSLSEMASGDTGSSDVELVYFKRCTDKLMSASTSAAKKLDLLRRLRQVKVNMQVLASSGIGKAVNACRDGSRSELDTVATELVNNWKRIVDSALTQRPELLSQPLPAVAEVTSTAKQKSSPSFSTEPNSKIGNSSNSFIASNSDSKKSSDDSKKPNGDSKKSVNESIKQELSHSASSANQSSSCLESKKKPSELDKSEQSSGKIAARPGVSFSLPPPVPPATTEDSTRSSSSCKAKKKKKKNRPESSLGEFDNTTGLTFGDCLELAASKRPDKKKKKKKQKAEALPQLPSELDLGISEDPAIAAKSAASLKQNSTTEDNNDGLAIPLKFHTRTAVYSGRSRSVYDTVPTLKQVCLDYLAAHLDWLGAMGPGVPYHVIKPVLAKCNVEQLERLEGHNPHLIGDDDELWQLHFMRDFPDVQLIEDDGASSNSAPWRRRYIKSRRKQQAKLQSITERLANTQAQARSQQRKTMFTLIDKPPQRKRNRHRDDSEAPSLKFSNSSKTARSSANPERAQLVEQLSQHILPTASAPMSVHSGEGGGKSSGASTSGGARGSTKSAPLMSKTLKQVKRLKASGYYRV</sequence>
<protein>
    <recommendedName>
        <fullName evidence="5">TFIIS N-terminal domain-containing protein</fullName>
    </recommendedName>
</protein>
<dbReference type="Gene3D" id="6.10.250.3180">
    <property type="match status" value="1"/>
</dbReference>
<feature type="non-terminal residue" evidence="6">
    <location>
        <position position="1"/>
    </location>
</feature>
<evidence type="ECO:0000313" key="7">
    <source>
        <dbReference type="Proteomes" id="UP000215902"/>
    </source>
</evidence>
<comment type="caution">
    <text evidence="6">The sequence shown here is derived from an EMBL/GenBank/DDBJ whole genome shotgun (WGS) entry which is preliminary data.</text>
</comment>
<dbReference type="SMART" id="SM00509">
    <property type="entry name" value="TFS2N"/>
    <property type="match status" value="1"/>
</dbReference>
<feature type="region of interest" description="Disordered" evidence="4">
    <location>
        <begin position="458"/>
        <end position="512"/>
    </location>
</feature>
<gene>
    <name evidence="6" type="ORF">BOX15_Mlig022914g1</name>
</gene>
<keyword evidence="2 3" id="KW-0539">Nucleus</keyword>
<dbReference type="PROSITE" id="PS51319">
    <property type="entry name" value="TFIIS_N"/>
    <property type="match status" value="1"/>
</dbReference>
<feature type="region of interest" description="Disordered" evidence="4">
    <location>
        <begin position="528"/>
        <end position="565"/>
    </location>
</feature>
<dbReference type="Pfam" id="PF08711">
    <property type="entry name" value="Med26"/>
    <property type="match status" value="1"/>
</dbReference>
<evidence type="ECO:0000256" key="3">
    <source>
        <dbReference type="PROSITE-ProRule" id="PRU00649"/>
    </source>
</evidence>
<dbReference type="GO" id="GO:0070449">
    <property type="term" value="C:elongin complex"/>
    <property type="evidence" value="ECO:0007669"/>
    <property type="project" value="InterPro"/>
</dbReference>
<feature type="domain" description="TFIIS N-terminal" evidence="5">
    <location>
        <begin position="16"/>
        <end position="93"/>
    </location>
</feature>
<feature type="compositionally biased region" description="Basic and acidic residues" evidence="4">
    <location>
        <begin position="186"/>
        <end position="198"/>
    </location>
</feature>
<organism evidence="6 7">
    <name type="scientific">Macrostomum lignano</name>
    <dbReference type="NCBI Taxonomy" id="282301"/>
    <lineage>
        <taxon>Eukaryota</taxon>
        <taxon>Metazoa</taxon>
        <taxon>Spiralia</taxon>
        <taxon>Lophotrochozoa</taxon>
        <taxon>Platyhelminthes</taxon>
        <taxon>Rhabditophora</taxon>
        <taxon>Macrostomorpha</taxon>
        <taxon>Macrostomida</taxon>
        <taxon>Macrostomidae</taxon>
        <taxon>Macrostomum</taxon>
    </lineage>
</organism>
<feature type="compositionally biased region" description="Polar residues" evidence="4">
    <location>
        <begin position="112"/>
        <end position="132"/>
    </location>
</feature>
<dbReference type="InterPro" id="IPR003617">
    <property type="entry name" value="TFIIS/CRSP70_N_sub"/>
</dbReference>
<feature type="compositionally biased region" description="Low complexity" evidence="4">
    <location>
        <begin position="133"/>
        <end position="143"/>
    </location>
</feature>
<comment type="subcellular location">
    <subcellularLocation>
        <location evidence="1 3">Nucleus</location>
    </subcellularLocation>
</comment>
<accession>A0A267H820</accession>
<feature type="compositionally biased region" description="Low complexity" evidence="4">
    <location>
        <begin position="542"/>
        <end position="556"/>
    </location>
</feature>
<dbReference type="Proteomes" id="UP000215902">
    <property type="component" value="Unassembled WGS sequence"/>
</dbReference>
<feature type="region of interest" description="Disordered" evidence="4">
    <location>
        <begin position="112"/>
        <end position="251"/>
    </location>
</feature>
<dbReference type="PANTHER" id="PTHR15141">
    <property type="entry name" value="TRANSCRIPTION ELONGATION FACTOR B POLYPEPTIDE 3"/>
    <property type="match status" value="1"/>
</dbReference>
<dbReference type="Gene3D" id="1.20.930.10">
    <property type="entry name" value="Conserved domain common to transcription factors TFIIS, elongin A, CRSP70"/>
    <property type="match status" value="1"/>
</dbReference>
<reference evidence="6 7" key="1">
    <citation type="submission" date="2017-06" db="EMBL/GenBank/DDBJ databases">
        <title>A platform for efficient transgenesis in Macrostomum lignano, a flatworm model organism for stem cell research.</title>
        <authorList>
            <person name="Berezikov E."/>
        </authorList>
    </citation>
    <scope>NUCLEOTIDE SEQUENCE [LARGE SCALE GENOMIC DNA]</scope>
    <source>
        <strain evidence="6">DV1</strain>
        <tissue evidence="6">Whole organism</tissue>
    </source>
</reference>
<evidence type="ECO:0000259" key="5">
    <source>
        <dbReference type="PROSITE" id="PS51319"/>
    </source>
</evidence>
<evidence type="ECO:0000313" key="6">
    <source>
        <dbReference type="EMBL" id="PAA94441.1"/>
    </source>
</evidence>
<dbReference type="Pfam" id="PF06881">
    <property type="entry name" value="Elongin_A"/>
    <property type="match status" value="1"/>
</dbReference>
<dbReference type="STRING" id="282301.A0A267H820"/>
<feature type="compositionally biased region" description="Polar residues" evidence="4">
    <location>
        <begin position="495"/>
        <end position="508"/>
    </location>
</feature>
<feature type="region of interest" description="Disordered" evidence="4">
    <location>
        <begin position="269"/>
        <end position="291"/>
    </location>
</feature>
<dbReference type="SUPFAM" id="SSF47676">
    <property type="entry name" value="Conserved domain common to transcription factors TFIIS, elongin A, CRSP70"/>
    <property type="match status" value="1"/>
</dbReference>
<dbReference type="InterPro" id="IPR051870">
    <property type="entry name" value="Elongin-A_domain"/>
</dbReference>
<proteinExistence type="predicted"/>
<evidence type="ECO:0000256" key="4">
    <source>
        <dbReference type="SAM" id="MobiDB-lite"/>
    </source>
</evidence>
<dbReference type="GO" id="GO:0006368">
    <property type="term" value="P:transcription elongation by RNA polymerase II"/>
    <property type="evidence" value="ECO:0007669"/>
    <property type="project" value="InterPro"/>
</dbReference>